<evidence type="ECO:0000313" key="3">
    <source>
        <dbReference type="Proteomes" id="UP000813462"/>
    </source>
</evidence>
<gene>
    <name evidence="2" type="ORF">FEM48_Zijuj02G0024600</name>
</gene>
<dbReference type="Proteomes" id="UP000813462">
    <property type="component" value="Unassembled WGS sequence"/>
</dbReference>
<feature type="transmembrane region" description="Helical" evidence="1">
    <location>
        <begin position="6"/>
        <end position="27"/>
    </location>
</feature>
<comment type="caution">
    <text evidence="2">The sequence shown here is derived from an EMBL/GenBank/DDBJ whole genome shotgun (WGS) entry which is preliminary data.</text>
</comment>
<keyword evidence="1" id="KW-1133">Transmembrane helix</keyword>
<sequence length="119" mass="13162">MHLSAVHFSGVVVGVLHSHDLFLFLILREGGLTYTIKIGNLMKIKLLKQALRITQDAVTDLGTDKFGLSDEHALSLLAAKKSKAGPSYGQAHAAAVHMQKKYHGWKKRKEFLIKDKVNA</sequence>
<evidence type="ECO:0000256" key="1">
    <source>
        <dbReference type="SAM" id="Phobius"/>
    </source>
</evidence>
<name>A0A978VT33_ZIZJJ</name>
<dbReference type="AlphaFoldDB" id="A0A978VT33"/>
<keyword evidence="1" id="KW-0812">Transmembrane</keyword>
<reference evidence="2" key="1">
    <citation type="journal article" date="2021" name="Front. Plant Sci.">
        <title>Chromosome-Scale Genome Assembly for Chinese Sour Jujube and Insights Into Its Genome Evolution and Domestication Signature.</title>
        <authorList>
            <person name="Shen L.-Y."/>
            <person name="Luo H."/>
            <person name="Wang X.-L."/>
            <person name="Wang X.-M."/>
            <person name="Qiu X.-J."/>
            <person name="Liu H."/>
            <person name="Zhou S.-S."/>
            <person name="Jia K.-H."/>
            <person name="Nie S."/>
            <person name="Bao Y.-T."/>
            <person name="Zhang R.-G."/>
            <person name="Yun Q.-Z."/>
            <person name="Chai Y.-H."/>
            <person name="Lu J.-Y."/>
            <person name="Li Y."/>
            <person name="Zhao S.-W."/>
            <person name="Mao J.-F."/>
            <person name="Jia S.-G."/>
            <person name="Mao Y.-M."/>
        </authorList>
    </citation>
    <scope>NUCLEOTIDE SEQUENCE</scope>
    <source>
        <strain evidence="2">AT0</strain>
        <tissue evidence="2">Leaf</tissue>
    </source>
</reference>
<dbReference type="EMBL" id="JAEACU010000002">
    <property type="protein sequence ID" value="KAH7541978.1"/>
    <property type="molecule type" value="Genomic_DNA"/>
</dbReference>
<proteinExistence type="predicted"/>
<keyword evidence="1" id="KW-0472">Membrane</keyword>
<organism evidence="2 3">
    <name type="scientific">Ziziphus jujuba var. spinosa</name>
    <dbReference type="NCBI Taxonomy" id="714518"/>
    <lineage>
        <taxon>Eukaryota</taxon>
        <taxon>Viridiplantae</taxon>
        <taxon>Streptophyta</taxon>
        <taxon>Embryophyta</taxon>
        <taxon>Tracheophyta</taxon>
        <taxon>Spermatophyta</taxon>
        <taxon>Magnoliopsida</taxon>
        <taxon>eudicotyledons</taxon>
        <taxon>Gunneridae</taxon>
        <taxon>Pentapetalae</taxon>
        <taxon>rosids</taxon>
        <taxon>fabids</taxon>
        <taxon>Rosales</taxon>
        <taxon>Rhamnaceae</taxon>
        <taxon>Paliureae</taxon>
        <taxon>Ziziphus</taxon>
    </lineage>
</organism>
<accession>A0A978VT33</accession>
<protein>
    <submittedName>
        <fullName evidence="2">Uncharacterized protein</fullName>
    </submittedName>
</protein>
<evidence type="ECO:0000313" key="2">
    <source>
        <dbReference type="EMBL" id="KAH7541978.1"/>
    </source>
</evidence>